<evidence type="ECO:0000313" key="2">
    <source>
        <dbReference type="EMBL" id="WWC87324.1"/>
    </source>
</evidence>
<protein>
    <submittedName>
        <fullName evidence="2">Uncharacterized protein</fullName>
    </submittedName>
</protein>
<dbReference type="EMBL" id="CP144099">
    <property type="protein sequence ID" value="WWC87324.1"/>
    <property type="molecule type" value="Genomic_DNA"/>
</dbReference>
<evidence type="ECO:0000313" key="3">
    <source>
        <dbReference type="Proteomes" id="UP001355207"/>
    </source>
</evidence>
<evidence type="ECO:0000256" key="1">
    <source>
        <dbReference type="SAM" id="MobiDB-lite"/>
    </source>
</evidence>
<accession>A0AAX4JRH2</accession>
<dbReference type="GeneID" id="91092885"/>
<sequence>MSNPNCSSFEIIVSTCLSQRQRERFARSQAPWPSPSTFTTASRPPDDYQDFQHFLESSQTRSLHSPLLQVPGSFPGITPSSTPSTVNIDAESNDGFDLEAGLKDTLLEGTDRYAPYSLSAAKGFSSAAQDELHQFNAAPPECLSSIPCGSLTCSRHADSAEYRQWPESDHPIFQYTVSQVDDMCGDDNLSSPPWVNKSKKPSLPYNDTNSPHTDYNHLHSDDIHSHLGLNHHVIDIPHCNSQSSQGGSNTADTFTVDKPLMSNREFRPTFYRPKPKSIQPSWAKSLEDKVEKY</sequence>
<name>A0AAX4JRH2_9TREE</name>
<proteinExistence type="predicted"/>
<keyword evidence="3" id="KW-1185">Reference proteome</keyword>
<feature type="region of interest" description="Disordered" evidence="1">
    <location>
        <begin position="267"/>
        <end position="293"/>
    </location>
</feature>
<dbReference type="Proteomes" id="UP001355207">
    <property type="component" value="Chromosome 2"/>
</dbReference>
<organism evidence="2 3">
    <name type="scientific">Kwoniella dendrophila CBS 6074</name>
    <dbReference type="NCBI Taxonomy" id="1295534"/>
    <lineage>
        <taxon>Eukaryota</taxon>
        <taxon>Fungi</taxon>
        <taxon>Dikarya</taxon>
        <taxon>Basidiomycota</taxon>
        <taxon>Agaricomycotina</taxon>
        <taxon>Tremellomycetes</taxon>
        <taxon>Tremellales</taxon>
        <taxon>Cryptococcaceae</taxon>
        <taxon>Kwoniella</taxon>
    </lineage>
</organism>
<reference evidence="2 3" key="1">
    <citation type="submission" date="2024-01" db="EMBL/GenBank/DDBJ databases">
        <title>Comparative genomics of Cryptococcus and Kwoniella reveals pathogenesis evolution and contrasting modes of karyotype evolution via chromosome fusion or intercentromeric recombination.</title>
        <authorList>
            <person name="Coelho M.A."/>
            <person name="David-Palma M."/>
            <person name="Shea T."/>
            <person name="Bowers K."/>
            <person name="McGinley-Smith S."/>
            <person name="Mohammad A.W."/>
            <person name="Gnirke A."/>
            <person name="Yurkov A.M."/>
            <person name="Nowrousian M."/>
            <person name="Sun S."/>
            <person name="Cuomo C.A."/>
            <person name="Heitman J."/>
        </authorList>
    </citation>
    <scope>NUCLEOTIDE SEQUENCE [LARGE SCALE GENOMIC DNA]</scope>
    <source>
        <strain evidence="2 3">CBS 6074</strain>
    </source>
</reference>
<gene>
    <name evidence="2" type="ORF">L201_002213</name>
</gene>
<dbReference type="AlphaFoldDB" id="A0AAX4JRH2"/>
<feature type="region of interest" description="Disordered" evidence="1">
    <location>
        <begin position="24"/>
        <end position="47"/>
    </location>
</feature>
<dbReference type="RefSeq" id="XP_066074087.1">
    <property type="nucleotide sequence ID" value="XM_066217990.1"/>
</dbReference>